<dbReference type="SMART" id="SM00644">
    <property type="entry name" value="Ami_2"/>
    <property type="match status" value="1"/>
</dbReference>
<organism evidence="6 7">
    <name type="scientific">Roseobacter fucihabitans</name>
    <dbReference type="NCBI Taxonomy" id="1537242"/>
    <lineage>
        <taxon>Bacteria</taxon>
        <taxon>Pseudomonadati</taxon>
        <taxon>Pseudomonadota</taxon>
        <taxon>Alphaproteobacteria</taxon>
        <taxon>Rhodobacterales</taxon>
        <taxon>Roseobacteraceae</taxon>
        <taxon>Roseobacter</taxon>
    </lineage>
</organism>
<evidence type="ECO:0000259" key="5">
    <source>
        <dbReference type="SMART" id="SM00644"/>
    </source>
</evidence>
<dbReference type="Pfam" id="PF01510">
    <property type="entry name" value="Amidase_2"/>
    <property type="match status" value="1"/>
</dbReference>
<evidence type="ECO:0000313" key="7">
    <source>
        <dbReference type="Proteomes" id="UP001318682"/>
    </source>
</evidence>
<name>A0ABZ2BQ53_9RHOB</name>
<evidence type="ECO:0000313" key="6">
    <source>
        <dbReference type="EMBL" id="WVX47848.1"/>
    </source>
</evidence>
<evidence type="ECO:0000256" key="2">
    <source>
        <dbReference type="ARBA" id="ARBA00011901"/>
    </source>
</evidence>
<dbReference type="RefSeq" id="WP_187431545.1">
    <property type="nucleotide sequence ID" value="NZ_CP143423.1"/>
</dbReference>
<dbReference type="PANTHER" id="PTHR30417">
    <property type="entry name" value="N-ACETYLMURAMOYL-L-ALANINE AMIDASE AMID"/>
    <property type="match status" value="1"/>
</dbReference>
<dbReference type="InterPro" id="IPR036505">
    <property type="entry name" value="Amidase/PGRP_sf"/>
</dbReference>
<protein>
    <recommendedName>
        <fullName evidence="2">N-acetylmuramoyl-L-alanine amidase</fullName>
        <ecNumber evidence="2">3.5.1.28</ecNumber>
    </recommendedName>
</protein>
<dbReference type="CDD" id="cd06583">
    <property type="entry name" value="PGRP"/>
    <property type="match status" value="1"/>
</dbReference>
<dbReference type="Proteomes" id="UP001318682">
    <property type="component" value="Chromosome"/>
</dbReference>
<dbReference type="SUPFAM" id="SSF55846">
    <property type="entry name" value="N-acetylmuramoyl-L-alanine amidase-like"/>
    <property type="match status" value="1"/>
</dbReference>
<keyword evidence="7" id="KW-1185">Reference proteome</keyword>
<keyword evidence="3 6" id="KW-0378">Hydrolase</keyword>
<dbReference type="GO" id="GO:0008745">
    <property type="term" value="F:N-acetylmuramoyl-L-alanine amidase activity"/>
    <property type="evidence" value="ECO:0007669"/>
    <property type="project" value="UniProtKB-EC"/>
</dbReference>
<keyword evidence="4" id="KW-0961">Cell wall biogenesis/degradation</keyword>
<dbReference type="Gene3D" id="3.40.80.10">
    <property type="entry name" value="Peptidoglycan recognition protein-like"/>
    <property type="match status" value="1"/>
</dbReference>
<dbReference type="InterPro" id="IPR051206">
    <property type="entry name" value="NAMLAA_amidase_2"/>
</dbReference>
<proteinExistence type="predicted"/>
<comment type="catalytic activity">
    <reaction evidence="1">
        <text>Hydrolyzes the link between N-acetylmuramoyl residues and L-amino acid residues in certain cell-wall glycopeptides.</text>
        <dbReference type="EC" id="3.5.1.28"/>
    </reaction>
</comment>
<feature type="domain" description="N-acetylmuramoyl-L-alanine amidase" evidence="5">
    <location>
        <begin position="6"/>
        <end position="139"/>
    </location>
</feature>
<evidence type="ECO:0000256" key="1">
    <source>
        <dbReference type="ARBA" id="ARBA00001561"/>
    </source>
</evidence>
<evidence type="ECO:0000256" key="4">
    <source>
        <dbReference type="ARBA" id="ARBA00023316"/>
    </source>
</evidence>
<dbReference type="PANTHER" id="PTHR30417:SF1">
    <property type="entry name" value="N-ACETYLMURAMOYL-L-ALANINE AMIDASE AMID"/>
    <property type="match status" value="1"/>
</dbReference>
<dbReference type="EMBL" id="CP143423">
    <property type="protein sequence ID" value="WVX47848.1"/>
    <property type="molecule type" value="Genomic_DNA"/>
</dbReference>
<accession>A0ABZ2BQ53</accession>
<dbReference type="InterPro" id="IPR002502">
    <property type="entry name" value="Amidase_domain"/>
</dbReference>
<reference evidence="7" key="1">
    <citation type="submission" date="2024-01" db="EMBL/GenBank/DDBJ databases">
        <title>Roseobacter fucihabitans sp. nov., isolated from the brown alga Fucus spiralis.</title>
        <authorList>
            <person name="Hahnke S."/>
            <person name="Berger M."/>
            <person name="Schlingloff A."/>
            <person name="Athale I."/>
            <person name="Neumann-Schaal M."/>
            <person name="Adenaya A."/>
            <person name="Poehlein A."/>
            <person name="Daniel R."/>
            <person name="Pertersen J."/>
            <person name="Brinkhoff T."/>
        </authorList>
    </citation>
    <scope>NUCLEOTIDE SEQUENCE [LARGE SCALE GENOMIC DNA]</scope>
    <source>
        <strain evidence="7">B14</strain>
    </source>
</reference>
<dbReference type="EC" id="3.5.1.28" evidence="2"/>
<sequence>MRQHPSPNFGPRRDGLTPSIVVLHYTAMASSAAAIARLCDPKAQVSSHYVICRRGEAVQLVSEAQRAWHAGAGEWRGQGDINSRSIGIELDNAGDHPFPEPQMAALETLLADILSRWSIPPQNVIGHSDMAPGRKIDPGSRFDWARLARRKLAAQAGGGNRHQHPTAAQLRSLAVRTGYTADVDHTTLLAAIRLRFRPFATGPLEPEDIAVLGHNAPRT</sequence>
<evidence type="ECO:0000256" key="3">
    <source>
        <dbReference type="ARBA" id="ARBA00022801"/>
    </source>
</evidence>
<gene>
    <name evidence="6" type="primary">amiD_1</name>
    <name evidence="6" type="ORF">ROLI_009210</name>
</gene>